<evidence type="ECO:0000256" key="6">
    <source>
        <dbReference type="SAM" id="Phobius"/>
    </source>
</evidence>
<dbReference type="EMBL" id="JAHZST010000001">
    <property type="protein sequence ID" value="MBW8182047.1"/>
    <property type="molecule type" value="Genomic_DNA"/>
</dbReference>
<dbReference type="PANTHER" id="PTHR34368:SF1">
    <property type="entry name" value="OS01G0962200 PROTEIN"/>
    <property type="match status" value="1"/>
</dbReference>
<organism evidence="7 8">
    <name type="scientific">Shewanella nanhaiensis</name>
    <dbReference type="NCBI Taxonomy" id="2864872"/>
    <lineage>
        <taxon>Bacteria</taxon>
        <taxon>Pseudomonadati</taxon>
        <taxon>Pseudomonadota</taxon>
        <taxon>Gammaproteobacteria</taxon>
        <taxon>Alteromonadales</taxon>
        <taxon>Shewanellaceae</taxon>
        <taxon>Shewanella</taxon>
    </lineage>
</organism>
<evidence type="ECO:0000256" key="3">
    <source>
        <dbReference type="ARBA" id="ARBA00022801"/>
    </source>
</evidence>
<reference evidence="7 8" key="1">
    <citation type="submission" date="2021-07" db="EMBL/GenBank/DDBJ databases">
        <title>Shewanella sp. nov, isolated from SCS.</title>
        <authorList>
            <person name="Cao W.R."/>
        </authorList>
    </citation>
    <scope>NUCLEOTIDE SEQUENCE [LARGE SCALE GENOMIC DNA]</scope>
    <source>
        <strain evidence="7 8">NR704-98</strain>
    </source>
</reference>
<evidence type="ECO:0000313" key="8">
    <source>
        <dbReference type="Proteomes" id="UP001195963"/>
    </source>
</evidence>
<name>A0ABS7DX79_9GAMM</name>
<evidence type="ECO:0000256" key="4">
    <source>
        <dbReference type="ARBA" id="ARBA00022989"/>
    </source>
</evidence>
<dbReference type="InterPro" id="IPR008901">
    <property type="entry name" value="ACER"/>
</dbReference>
<feature type="transmembrane region" description="Helical" evidence="6">
    <location>
        <begin position="123"/>
        <end position="141"/>
    </location>
</feature>
<dbReference type="Proteomes" id="UP001195963">
    <property type="component" value="Unassembled WGS sequence"/>
</dbReference>
<protein>
    <submittedName>
        <fullName evidence="7">Ceramidase domain-containing protein</fullName>
    </submittedName>
</protein>
<keyword evidence="5 6" id="KW-0472">Membrane</keyword>
<feature type="transmembrane region" description="Helical" evidence="6">
    <location>
        <begin position="148"/>
        <end position="166"/>
    </location>
</feature>
<sequence length="270" mass="31214">MNRLNQNNLVVMGSFNWRHGLLLAVVFVPLLWIFSFDPIPQTSVYHEFADQRDLIYLPNFMNVLSNIPFLIIGVLGLYQAMSIYQWRVLNGWTLLFIGILLVFAGSSYYHWSPSNDSLVWDRLPMTFGFMGLFVALIGEYVSSKLSEMMLLPALLIGVLSVSYWHWTDDLRLYYWVQLVPLLTLPIILLMFPRVYSHHKLLFLAFTCYILAKIAEFYDLKIFQATGELISGHTVKHLLAASGCYFILCMLRNRVVIARASRGKSQRKQKS</sequence>
<evidence type="ECO:0000256" key="1">
    <source>
        <dbReference type="ARBA" id="ARBA00004141"/>
    </source>
</evidence>
<gene>
    <name evidence="7" type="ORF">K0625_00080</name>
</gene>
<feature type="transmembrane region" description="Helical" evidence="6">
    <location>
        <begin position="92"/>
        <end position="111"/>
    </location>
</feature>
<evidence type="ECO:0000313" key="7">
    <source>
        <dbReference type="EMBL" id="MBW8182047.1"/>
    </source>
</evidence>
<keyword evidence="4 6" id="KW-1133">Transmembrane helix</keyword>
<keyword evidence="8" id="KW-1185">Reference proteome</keyword>
<proteinExistence type="predicted"/>
<keyword evidence="3" id="KW-0378">Hydrolase</keyword>
<dbReference type="Pfam" id="PF05875">
    <property type="entry name" value="Ceramidase"/>
    <property type="match status" value="1"/>
</dbReference>
<accession>A0ABS7DX79</accession>
<feature type="transmembrane region" description="Helical" evidence="6">
    <location>
        <begin position="172"/>
        <end position="191"/>
    </location>
</feature>
<keyword evidence="2 6" id="KW-0812">Transmembrane</keyword>
<evidence type="ECO:0000256" key="5">
    <source>
        <dbReference type="ARBA" id="ARBA00023136"/>
    </source>
</evidence>
<comment type="caution">
    <text evidence="7">The sequence shown here is derived from an EMBL/GenBank/DDBJ whole genome shotgun (WGS) entry which is preliminary data.</text>
</comment>
<feature type="transmembrane region" description="Helical" evidence="6">
    <location>
        <begin position="237"/>
        <end position="256"/>
    </location>
</feature>
<feature type="transmembrane region" description="Helical" evidence="6">
    <location>
        <begin position="60"/>
        <end position="80"/>
    </location>
</feature>
<evidence type="ECO:0000256" key="2">
    <source>
        <dbReference type="ARBA" id="ARBA00022692"/>
    </source>
</evidence>
<comment type="subcellular location">
    <subcellularLocation>
        <location evidence="1">Membrane</location>
        <topology evidence="1">Multi-pass membrane protein</topology>
    </subcellularLocation>
</comment>
<feature type="transmembrane region" description="Helical" evidence="6">
    <location>
        <begin position="200"/>
        <end position="217"/>
    </location>
</feature>
<feature type="transmembrane region" description="Helical" evidence="6">
    <location>
        <begin position="21"/>
        <end position="40"/>
    </location>
</feature>
<dbReference type="PANTHER" id="PTHR34368">
    <property type="entry name" value="OS01G0962200 PROTEIN"/>
    <property type="match status" value="1"/>
</dbReference>